<sequence length="176" mass="18889">MFERFTGDARAAVVEAQRDALAHNSPEITPLQVLTALLRVPDSGARRVLHRLGVPAEEIVAEAERVRRRGGISPAEAEALGEFGIDVDEIVDRIERAHGPNALDTARARPGRRGRVPLAGGAKKTLELSLKELVRAGGKRLGSEHILLALAVLRGPAADVLARFGLDAPRLRRAVS</sequence>
<dbReference type="PROSITE" id="PS51903">
    <property type="entry name" value="CLP_R"/>
    <property type="match status" value="1"/>
</dbReference>
<proteinExistence type="predicted"/>
<evidence type="ECO:0000256" key="1">
    <source>
        <dbReference type="PROSITE-ProRule" id="PRU01251"/>
    </source>
</evidence>
<dbReference type="Proteomes" id="UP001163203">
    <property type="component" value="Chromosome"/>
</dbReference>
<evidence type="ECO:0000259" key="2">
    <source>
        <dbReference type="PROSITE" id="PS51903"/>
    </source>
</evidence>
<dbReference type="InterPro" id="IPR036628">
    <property type="entry name" value="Clp_N_dom_sf"/>
</dbReference>
<dbReference type="Pfam" id="PF02861">
    <property type="entry name" value="Clp_N"/>
    <property type="match status" value="1"/>
</dbReference>
<evidence type="ECO:0000313" key="4">
    <source>
        <dbReference type="Proteomes" id="UP001163203"/>
    </source>
</evidence>
<organism evidence="3 4">
    <name type="scientific">Amycolatopsis cynarae</name>
    <dbReference type="NCBI Taxonomy" id="2995223"/>
    <lineage>
        <taxon>Bacteria</taxon>
        <taxon>Bacillati</taxon>
        <taxon>Actinomycetota</taxon>
        <taxon>Actinomycetes</taxon>
        <taxon>Pseudonocardiales</taxon>
        <taxon>Pseudonocardiaceae</taxon>
        <taxon>Amycolatopsis</taxon>
    </lineage>
</organism>
<keyword evidence="1" id="KW-0677">Repeat</keyword>
<dbReference type="SUPFAM" id="SSF81923">
    <property type="entry name" value="Double Clp-N motif"/>
    <property type="match status" value="2"/>
</dbReference>
<protein>
    <submittedName>
        <fullName evidence="3">ATPase</fullName>
    </submittedName>
</protein>
<keyword evidence="4" id="KW-1185">Reference proteome</keyword>
<dbReference type="InterPro" id="IPR004176">
    <property type="entry name" value="Clp_R_N"/>
</dbReference>
<evidence type="ECO:0000313" key="3">
    <source>
        <dbReference type="EMBL" id="WAL65308.1"/>
    </source>
</evidence>
<dbReference type="RefSeq" id="WP_268755472.1">
    <property type="nucleotide sequence ID" value="NZ_CP113836.1"/>
</dbReference>
<gene>
    <name evidence="3" type="ORF">ORV05_31120</name>
</gene>
<dbReference type="EMBL" id="CP113836">
    <property type="protein sequence ID" value="WAL65308.1"/>
    <property type="molecule type" value="Genomic_DNA"/>
</dbReference>
<name>A0ABY7B258_9PSEU</name>
<feature type="domain" description="Clp R" evidence="2">
    <location>
        <begin position="2"/>
        <end position="176"/>
    </location>
</feature>
<accession>A0ABY7B258</accession>
<dbReference type="Gene3D" id="1.10.1780.10">
    <property type="entry name" value="Clp, N-terminal domain"/>
    <property type="match status" value="2"/>
</dbReference>
<reference evidence="3" key="1">
    <citation type="submission" date="2022-11" db="EMBL/GenBank/DDBJ databases">
        <authorList>
            <person name="Mo P."/>
        </authorList>
    </citation>
    <scope>NUCLEOTIDE SEQUENCE</scope>
    <source>
        <strain evidence="3">HUAS 11-8</strain>
    </source>
</reference>